<proteinExistence type="predicted"/>
<dbReference type="GO" id="GO:0000160">
    <property type="term" value="P:phosphorelay signal transduction system"/>
    <property type="evidence" value="ECO:0007669"/>
    <property type="project" value="UniProtKB-KW"/>
</dbReference>
<dbReference type="CDD" id="cd17546">
    <property type="entry name" value="REC_hyHK_CKI1_RcsC-like"/>
    <property type="match status" value="1"/>
</dbReference>
<feature type="domain" description="Response regulatory" evidence="4">
    <location>
        <begin position="1"/>
        <end position="75"/>
    </location>
</feature>
<dbReference type="InterPro" id="IPR011006">
    <property type="entry name" value="CheY-like_superfamily"/>
</dbReference>
<dbReference type="PANTHER" id="PTHR45339:SF1">
    <property type="entry name" value="HYBRID SIGNAL TRANSDUCTION HISTIDINE KINASE J"/>
    <property type="match status" value="1"/>
</dbReference>
<keyword evidence="2" id="KW-0902">Two-component regulatory system</keyword>
<accession>A0A1V1NVY0</accession>
<evidence type="ECO:0000259" key="4">
    <source>
        <dbReference type="PROSITE" id="PS50110"/>
    </source>
</evidence>
<sequence length="77" mass="8840">MILMDIQMPGMDGIETTRIIRDSKSEYFDSNIPIIAFTAYAMQGDKEKFLQTGMDSYVTKPVNIDHLVERIHQFEPG</sequence>
<organism evidence="5 6">
    <name type="scientific">Candidatus Magnetoglobus multicellularis str. Araruama</name>
    <dbReference type="NCBI Taxonomy" id="890399"/>
    <lineage>
        <taxon>Bacteria</taxon>
        <taxon>Pseudomonadati</taxon>
        <taxon>Thermodesulfobacteriota</taxon>
        <taxon>Desulfobacteria</taxon>
        <taxon>Desulfobacterales</taxon>
        <taxon>Desulfobacteraceae</taxon>
        <taxon>Candidatus Magnetoglobus</taxon>
    </lineage>
</organism>
<dbReference type="Pfam" id="PF00072">
    <property type="entry name" value="Response_reg"/>
    <property type="match status" value="1"/>
</dbReference>
<reference evidence="6" key="1">
    <citation type="submission" date="2012-11" db="EMBL/GenBank/DDBJ databases">
        <authorList>
            <person name="Lucero-Rivera Y.E."/>
            <person name="Tovar-Ramirez D."/>
        </authorList>
    </citation>
    <scope>NUCLEOTIDE SEQUENCE [LARGE SCALE GENOMIC DNA]</scope>
    <source>
        <strain evidence="6">Araruama</strain>
    </source>
</reference>
<dbReference type="AlphaFoldDB" id="A0A1V1NVY0"/>
<dbReference type="Gene3D" id="3.40.50.2300">
    <property type="match status" value="1"/>
</dbReference>
<comment type="caution">
    <text evidence="5">The sequence shown here is derived from an EMBL/GenBank/DDBJ whole genome shotgun (WGS) entry which is preliminary data.</text>
</comment>
<dbReference type="EMBL" id="ATBP01001777">
    <property type="protein sequence ID" value="ETR66740.1"/>
    <property type="molecule type" value="Genomic_DNA"/>
</dbReference>
<evidence type="ECO:0000256" key="2">
    <source>
        <dbReference type="ARBA" id="ARBA00023012"/>
    </source>
</evidence>
<dbReference type="PANTHER" id="PTHR45339">
    <property type="entry name" value="HYBRID SIGNAL TRANSDUCTION HISTIDINE KINASE J"/>
    <property type="match status" value="1"/>
</dbReference>
<name>A0A1V1NVY0_9BACT</name>
<protein>
    <recommendedName>
        <fullName evidence="4">Response regulatory domain-containing protein</fullName>
    </recommendedName>
</protein>
<evidence type="ECO:0000256" key="3">
    <source>
        <dbReference type="PROSITE-ProRule" id="PRU00169"/>
    </source>
</evidence>
<dbReference type="PROSITE" id="PS50110">
    <property type="entry name" value="RESPONSE_REGULATORY"/>
    <property type="match status" value="1"/>
</dbReference>
<evidence type="ECO:0000313" key="6">
    <source>
        <dbReference type="Proteomes" id="UP000189670"/>
    </source>
</evidence>
<dbReference type="InterPro" id="IPR001789">
    <property type="entry name" value="Sig_transdc_resp-reg_receiver"/>
</dbReference>
<keyword evidence="1 3" id="KW-0597">Phosphoprotein</keyword>
<dbReference type="Proteomes" id="UP000189670">
    <property type="component" value="Unassembled WGS sequence"/>
</dbReference>
<gene>
    <name evidence="5" type="ORF">OMM_12404</name>
</gene>
<evidence type="ECO:0000313" key="5">
    <source>
        <dbReference type="EMBL" id="ETR66740.1"/>
    </source>
</evidence>
<evidence type="ECO:0000256" key="1">
    <source>
        <dbReference type="ARBA" id="ARBA00022553"/>
    </source>
</evidence>
<dbReference type="SUPFAM" id="SSF52172">
    <property type="entry name" value="CheY-like"/>
    <property type="match status" value="1"/>
</dbReference>
<feature type="modified residue" description="4-aspartylphosphate" evidence="3">
    <location>
        <position position="5"/>
    </location>
</feature>